<organism evidence="1 2">
    <name type="scientific">Camellia lanceoleosa</name>
    <dbReference type="NCBI Taxonomy" id="1840588"/>
    <lineage>
        <taxon>Eukaryota</taxon>
        <taxon>Viridiplantae</taxon>
        <taxon>Streptophyta</taxon>
        <taxon>Embryophyta</taxon>
        <taxon>Tracheophyta</taxon>
        <taxon>Spermatophyta</taxon>
        <taxon>Magnoliopsida</taxon>
        <taxon>eudicotyledons</taxon>
        <taxon>Gunneridae</taxon>
        <taxon>Pentapetalae</taxon>
        <taxon>asterids</taxon>
        <taxon>Ericales</taxon>
        <taxon>Theaceae</taxon>
        <taxon>Camellia</taxon>
    </lineage>
</organism>
<accession>A0ACC0HQW1</accession>
<dbReference type="EMBL" id="CM045761">
    <property type="protein sequence ID" value="KAI8015439.1"/>
    <property type="molecule type" value="Genomic_DNA"/>
</dbReference>
<reference evidence="1 2" key="1">
    <citation type="journal article" date="2022" name="Plant J.">
        <title>Chromosome-level genome of Camellia lanceoleosa provides a valuable resource for understanding genome evolution and self-incompatibility.</title>
        <authorList>
            <person name="Gong W."/>
            <person name="Xiao S."/>
            <person name="Wang L."/>
            <person name="Liao Z."/>
            <person name="Chang Y."/>
            <person name="Mo W."/>
            <person name="Hu G."/>
            <person name="Li W."/>
            <person name="Zhao G."/>
            <person name="Zhu H."/>
            <person name="Hu X."/>
            <person name="Ji K."/>
            <person name="Xiang X."/>
            <person name="Song Q."/>
            <person name="Yuan D."/>
            <person name="Jin S."/>
            <person name="Zhang L."/>
        </authorList>
    </citation>
    <scope>NUCLEOTIDE SEQUENCE [LARGE SCALE GENOMIC DNA]</scope>
    <source>
        <strain evidence="1">SQ_2022a</strain>
    </source>
</reference>
<dbReference type="Proteomes" id="UP001060215">
    <property type="component" value="Chromosome 4"/>
</dbReference>
<gene>
    <name evidence="1" type="ORF">LOK49_LG05G01486</name>
</gene>
<sequence length="76" mass="8963">MCVCFIQIEDSDNRTRQQRKDVKELVVVFDNNRSSVNDSSVTTDNSLRFVGLLPPLDAPHYMRKHEWAPYREECFD</sequence>
<keyword evidence="2" id="KW-1185">Reference proteome</keyword>
<protein>
    <submittedName>
        <fullName evidence="1">Uncharacterized protein</fullName>
    </submittedName>
</protein>
<comment type="caution">
    <text evidence="1">The sequence shown here is derived from an EMBL/GenBank/DDBJ whole genome shotgun (WGS) entry which is preliminary data.</text>
</comment>
<name>A0ACC0HQW1_9ERIC</name>
<evidence type="ECO:0000313" key="1">
    <source>
        <dbReference type="EMBL" id="KAI8015439.1"/>
    </source>
</evidence>
<evidence type="ECO:0000313" key="2">
    <source>
        <dbReference type="Proteomes" id="UP001060215"/>
    </source>
</evidence>
<proteinExistence type="predicted"/>